<feature type="chain" id="PRO_5046958108" evidence="2">
    <location>
        <begin position="23"/>
        <end position="183"/>
    </location>
</feature>
<evidence type="ECO:0000256" key="2">
    <source>
        <dbReference type="SAM" id="SignalP"/>
    </source>
</evidence>
<feature type="domain" description="Ice-binding protein C-terminal" evidence="3">
    <location>
        <begin position="147"/>
        <end position="173"/>
    </location>
</feature>
<keyword evidence="1" id="KW-0812">Transmembrane</keyword>
<evidence type="ECO:0000259" key="3">
    <source>
        <dbReference type="Pfam" id="PF07589"/>
    </source>
</evidence>
<dbReference type="Pfam" id="PF07589">
    <property type="entry name" value="PEP-CTERM"/>
    <property type="match status" value="1"/>
</dbReference>
<keyword evidence="2" id="KW-0732">Signal</keyword>
<accession>A0ABY4S2N5</accession>
<proteinExistence type="predicted"/>
<feature type="transmembrane region" description="Helical" evidence="1">
    <location>
        <begin position="152"/>
        <end position="169"/>
    </location>
</feature>
<keyword evidence="1" id="KW-0472">Membrane</keyword>
<feature type="signal peptide" evidence="2">
    <location>
        <begin position="1"/>
        <end position="22"/>
    </location>
</feature>
<reference evidence="4" key="1">
    <citation type="submission" date="2022-05" db="EMBL/GenBank/DDBJ databases">
        <title>An RpoN-dependent PEP-CTERM gene is involved in floc formation of an Aquincola tertiaricarbonis strain.</title>
        <authorList>
            <person name="Qiu D."/>
            <person name="Xia M."/>
        </authorList>
    </citation>
    <scope>NUCLEOTIDE SEQUENCE</scope>
    <source>
        <strain evidence="4">RN12</strain>
    </source>
</reference>
<evidence type="ECO:0000313" key="5">
    <source>
        <dbReference type="Proteomes" id="UP001056201"/>
    </source>
</evidence>
<keyword evidence="5" id="KW-1185">Reference proteome</keyword>
<evidence type="ECO:0000313" key="4">
    <source>
        <dbReference type="EMBL" id="URI06450.1"/>
    </source>
</evidence>
<organism evidence="4 5">
    <name type="scientific">Aquincola tertiaricarbonis</name>
    <dbReference type="NCBI Taxonomy" id="391953"/>
    <lineage>
        <taxon>Bacteria</taxon>
        <taxon>Pseudomonadati</taxon>
        <taxon>Pseudomonadota</taxon>
        <taxon>Betaproteobacteria</taxon>
        <taxon>Burkholderiales</taxon>
        <taxon>Sphaerotilaceae</taxon>
        <taxon>Aquincola</taxon>
    </lineage>
</organism>
<name>A0ABY4S2N5_AQUTE</name>
<protein>
    <submittedName>
        <fullName evidence="4">PEP-CTERM sorting domain-containing protein</fullName>
    </submittedName>
</protein>
<dbReference type="InterPro" id="IPR013424">
    <property type="entry name" value="Ice-binding_C"/>
</dbReference>
<dbReference type="Proteomes" id="UP001056201">
    <property type="component" value="Chromosome 1"/>
</dbReference>
<evidence type="ECO:0000256" key="1">
    <source>
        <dbReference type="SAM" id="Phobius"/>
    </source>
</evidence>
<sequence>MKRTFIAAAVAALSLSASLAQATVIESAYSALGGGSWLVDFRVVQEAGSASFAGFTIDIADATDLAVVATPGGWDSMVFQPAAGLQDPGAFDSFMLAGIPPLSAGQSVSGFRFSFMLAGGATPGALPYLLSDADFNPVAAGITTVTAVPEPATMLMAAFGLGMLGLRAARQRRQDRWQAETIA</sequence>
<keyword evidence="1" id="KW-1133">Transmembrane helix</keyword>
<gene>
    <name evidence="4" type="ORF">MW290_11070</name>
</gene>
<dbReference type="RefSeq" id="WP_250194713.1">
    <property type="nucleotide sequence ID" value="NZ_CP097635.1"/>
</dbReference>
<dbReference type="EMBL" id="CP097635">
    <property type="protein sequence ID" value="URI06450.1"/>
    <property type="molecule type" value="Genomic_DNA"/>
</dbReference>